<gene>
    <name evidence="6" type="ORF">MEDL_17187</name>
</gene>
<keyword evidence="1" id="KW-0479">Metal-binding</keyword>
<dbReference type="InterPro" id="IPR012677">
    <property type="entry name" value="Nucleotide-bd_a/b_plait_sf"/>
</dbReference>
<dbReference type="Pfam" id="PF00076">
    <property type="entry name" value="RRM_1"/>
    <property type="match status" value="1"/>
</dbReference>
<evidence type="ECO:0000256" key="1">
    <source>
        <dbReference type="PROSITE-ProRule" id="PRU00047"/>
    </source>
</evidence>
<dbReference type="Gene3D" id="3.30.70.330">
    <property type="match status" value="1"/>
</dbReference>
<evidence type="ECO:0000313" key="7">
    <source>
        <dbReference type="Proteomes" id="UP000683360"/>
    </source>
</evidence>
<dbReference type="PROSITE" id="PS50102">
    <property type="entry name" value="RRM"/>
    <property type="match status" value="1"/>
</dbReference>
<keyword evidence="2" id="KW-0694">RNA-binding</keyword>
<protein>
    <submittedName>
        <fullName evidence="6">SFRS7</fullName>
    </submittedName>
</protein>
<dbReference type="GO" id="GO:0008270">
    <property type="term" value="F:zinc ion binding"/>
    <property type="evidence" value="ECO:0007669"/>
    <property type="project" value="UniProtKB-KW"/>
</dbReference>
<accession>A0A8S3R0T5</accession>
<dbReference type="EMBL" id="CAJPWZ010000892">
    <property type="protein sequence ID" value="CAG2202583.1"/>
    <property type="molecule type" value="Genomic_DNA"/>
</dbReference>
<dbReference type="Gene3D" id="4.10.60.10">
    <property type="entry name" value="Zinc finger, CCHC-type"/>
    <property type="match status" value="1"/>
</dbReference>
<sequence>MSSRSSTKDKTRRESKEKKRTKEAEKSQKKEVAKMPRSRSRSRSRSFSRGRNRGRQQSRSRSHSRSYSPEEGYRIHVADLGMDPSKSELDRAFEKFGPILEVWVARNPPCFAFIVYKYREDAERAVQDMDGRVLSGGRIRVSFARPRTRGRRRRGFDPNLRCYTCGEKGHFSRDCVEIWRQRRRNRSRDRGDNNFTARKRRSYSRSKSRSKSRSPKRSKNRRSRSRSNRRKSRSPRYVYDSSQWI</sequence>
<dbReference type="InterPro" id="IPR050907">
    <property type="entry name" value="SRSF"/>
</dbReference>
<evidence type="ECO:0000259" key="5">
    <source>
        <dbReference type="PROSITE" id="PS50158"/>
    </source>
</evidence>
<dbReference type="InterPro" id="IPR035979">
    <property type="entry name" value="RBD_domain_sf"/>
</dbReference>
<dbReference type="PANTHER" id="PTHR23147">
    <property type="entry name" value="SERINE/ARGININE RICH SPLICING FACTOR"/>
    <property type="match status" value="1"/>
</dbReference>
<feature type="domain" description="RRM" evidence="4">
    <location>
        <begin position="73"/>
        <end position="146"/>
    </location>
</feature>
<dbReference type="OrthoDB" id="5970at2759"/>
<dbReference type="SUPFAM" id="SSF54928">
    <property type="entry name" value="RNA-binding domain, RBD"/>
    <property type="match status" value="1"/>
</dbReference>
<keyword evidence="1" id="KW-0863">Zinc-finger</keyword>
<evidence type="ECO:0000313" key="6">
    <source>
        <dbReference type="EMBL" id="CAG2202583.1"/>
    </source>
</evidence>
<keyword evidence="7" id="KW-1185">Reference proteome</keyword>
<feature type="region of interest" description="Disordered" evidence="3">
    <location>
        <begin position="186"/>
        <end position="245"/>
    </location>
</feature>
<dbReference type="PROSITE" id="PS50158">
    <property type="entry name" value="ZF_CCHC"/>
    <property type="match status" value="1"/>
</dbReference>
<evidence type="ECO:0000256" key="2">
    <source>
        <dbReference type="PROSITE-ProRule" id="PRU00176"/>
    </source>
</evidence>
<evidence type="ECO:0000256" key="3">
    <source>
        <dbReference type="SAM" id="MobiDB-lite"/>
    </source>
</evidence>
<dbReference type="AlphaFoldDB" id="A0A8S3R0T5"/>
<comment type="caution">
    <text evidence="6">The sequence shown here is derived from an EMBL/GenBank/DDBJ whole genome shotgun (WGS) entry which is preliminary data.</text>
</comment>
<dbReference type="SMART" id="SM00360">
    <property type="entry name" value="RRM"/>
    <property type="match status" value="1"/>
</dbReference>
<keyword evidence="1" id="KW-0862">Zinc</keyword>
<reference evidence="6" key="1">
    <citation type="submission" date="2021-03" db="EMBL/GenBank/DDBJ databases">
        <authorList>
            <person name="Bekaert M."/>
        </authorList>
    </citation>
    <scope>NUCLEOTIDE SEQUENCE</scope>
</reference>
<evidence type="ECO:0000259" key="4">
    <source>
        <dbReference type="PROSITE" id="PS50102"/>
    </source>
</evidence>
<dbReference type="InterPro" id="IPR000504">
    <property type="entry name" value="RRM_dom"/>
</dbReference>
<feature type="domain" description="CCHC-type" evidence="5">
    <location>
        <begin position="161"/>
        <end position="175"/>
    </location>
</feature>
<dbReference type="InterPro" id="IPR001878">
    <property type="entry name" value="Znf_CCHC"/>
</dbReference>
<dbReference type="SUPFAM" id="SSF57756">
    <property type="entry name" value="Retrovirus zinc finger-like domains"/>
    <property type="match status" value="1"/>
</dbReference>
<dbReference type="SMART" id="SM00343">
    <property type="entry name" value="ZnF_C2HC"/>
    <property type="match status" value="1"/>
</dbReference>
<dbReference type="Proteomes" id="UP000683360">
    <property type="component" value="Unassembled WGS sequence"/>
</dbReference>
<dbReference type="InterPro" id="IPR036875">
    <property type="entry name" value="Znf_CCHC_sf"/>
</dbReference>
<dbReference type="Pfam" id="PF00098">
    <property type="entry name" value="zf-CCHC"/>
    <property type="match status" value="1"/>
</dbReference>
<feature type="region of interest" description="Disordered" evidence="3">
    <location>
        <begin position="1"/>
        <end position="72"/>
    </location>
</feature>
<feature type="compositionally biased region" description="Basic residues" evidence="3">
    <location>
        <begin position="197"/>
        <end position="234"/>
    </location>
</feature>
<dbReference type="GO" id="GO:0003723">
    <property type="term" value="F:RNA binding"/>
    <property type="evidence" value="ECO:0007669"/>
    <property type="project" value="UniProtKB-UniRule"/>
</dbReference>
<proteinExistence type="predicted"/>
<name>A0A8S3R0T5_MYTED</name>
<feature type="compositionally biased region" description="Basic and acidic residues" evidence="3">
    <location>
        <begin position="1"/>
        <end position="34"/>
    </location>
</feature>
<feature type="compositionally biased region" description="Basic residues" evidence="3">
    <location>
        <begin position="36"/>
        <end position="64"/>
    </location>
</feature>
<organism evidence="6 7">
    <name type="scientific">Mytilus edulis</name>
    <name type="common">Blue mussel</name>
    <dbReference type="NCBI Taxonomy" id="6550"/>
    <lineage>
        <taxon>Eukaryota</taxon>
        <taxon>Metazoa</taxon>
        <taxon>Spiralia</taxon>
        <taxon>Lophotrochozoa</taxon>
        <taxon>Mollusca</taxon>
        <taxon>Bivalvia</taxon>
        <taxon>Autobranchia</taxon>
        <taxon>Pteriomorphia</taxon>
        <taxon>Mytilida</taxon>
        <taxon>Mytiloidea</taxon>
        <taxon>Mytilidae</taxon>
        <taxon>Mytilinae</taxon>
        <taxon>Mytilus</taxon>
    </lineage>
</organism>